<evidence type="ECO:0000313" key="2">
    <source>
        <dbReference type="EMBL" id="SER49560.1"/>
    </source>
</evidence>
<dbReference type="Proteomes" id="UP000198948">
    <property type="component" value="Unassembled WGS sequence"/>
</dbReference>
<proteinExistence type="predicted"/>
<name>A0A1H9PN91_9LACT</name>
<gene>
    <name evidence="2" type="ORF">SAMN04488559_10127</name>
</gene>
<evidence type="ECO:0000256" key="1">
    <source>
        <dbReference type="SAM" id="Phobius"/>
    </source>
</evidence>
<reference evidence="2 3" key="1">
    <citation type="submission" date="2016-10" db="EMBL/GenBank/DDBJ databases">
        <authorList>
            <person name="de Groot N.N."/>
        </authorList>
    </citation>
    <scope>NUCLEOTIDE SEQUENCE [LARGE SCALE GENOMIC DNA]</scope>
    <source>
        <strain evidence="2 3">DSM 13760</strain>
    </source>
</reference>
<feature type="transmembrane region" description="Helical" evidence="1">
    <location>
        <begin position="77"/>
        <end position="99"/>
    </location>
</feature>
<evidence type="ECO:0000313" key="3">
    <source>
        <dbReference type="Proteomes" id="UP000198948"/>
    </source>
</evidence>
<organism evidence="2 3">
    <name type="scientific">Isobaculum melis</name>
    <dbReference type="NCBI Taxonomy" id="142588"/>
    <lineage>
        <taxon>Bacteria</taxon>
        <taxon>Bacillati</taxon>
        <taxon>Bacillota</taxon>
        <taxon>Bacilli</taxon>
        <taxon>Lactobacillales</taxon>
        <taxon>Carnobacteriaceae</taxon>
        <taxon>Isobaculum</taxon>
    </lineage>
</organism>
<keyword evidence="1" id="KW-0472">Membrane</keyword>
<keyword evidence="1" id="KW-0812">Transmembrane</keyword>
<dbReference type="AlphaFoldDB" id="A0A1H9PN91"/>
<keyword evidence="3" id="KW-1185">Reference proteome</keyword>
<dbReference type="EMBL" id="FOHA01000001">
    <property type="protein sequence ID" value="SER49560.1"/>
    <property type="molecule type" value="Genomic_DNA"/>
</dbReference>
<protein>
    <submittedName>
        <fullName evidence="2">Uncharacterized protein</fullName>
    </submittedName>
</protein>
<accession>A0A1H9PN91</accession>
<feature type="transmembrane region" description="Helical" evidence="1">
    <location>
        <begin position="21"/>
        <end position="45"/>
    </location>
</feature>
<dbReference type="RefSeq" id="WP_092649193.1">
    <property type="nucleotide sequence ID" value="NZ_FOHA01000001.1"/>
</dbReference>
<sequence length="232" mass="27450">MQDLLERTKKNLKSFDYFKKNVTFSSALHNTAMGAFSIGGIILFYNLASTFQTLTKNDIPFDYFWDLFFSDESTNVIFLWATYLAFILIPIGIILFIVAKIRRESDIKKLHDDVMQNEKIICSKLYHVGFFYFRFRYEDLAQQEHMETKFEELRKTLEDSDDKKWRGVLKAKKIDTFKNKLIKTIRDELNISPNEIDAFANSITKKATTHNQEDYLFEIIDSKNKRYHITVV</sequence>
<keyword evidence="1" id="KW-1133">Transmembrane helix</keyword>